<dbReference type="Proteomes" id="UP000887574">
    <property type="component" value="Unplaced"/>
</dbReference>
<evidence type="ECO:0000259" key="5">
    <source>
        <dbReference type="PROSITE" id="PS00631"/>
    </source>
</evidence>
<name>A0A915DB41_9BILA</name>
<evidence type="ECO:0000313" key="7">
    <source>
        <dbReference type="WBParaSite" id="jg17556"/>
    </source>
</evidence>
<evidence type="ECO:0000256" key="1">
    <source>
        <dbReference type="ARBA" id="ARBA00009528"/>
    </source>
</evidence>
<dbReference type="Pfam" id="PF00883">
    <property type="entry name" value="Peptidase_M17"/>
    <property type="match status" value="1"/>
</dbReference>
<dbReference type="GO" id="GO:0005737">
    <property type="term" value="C:cytoplasm"/>
    <property type="evidence" value="ECO:0007669"/>
    <property type="project" value="InterPro"/>
</dbReference>
<evidence type="ECO:0000256" key="4">
    <source>
        <dbReference type="ARBA" id="ARBA00022801"/>
    </source>
</evidence>
<dbReference type="PANTHER" id="PTHR11963:SF48">
    <property type="entry name" value="DIPEPTIDASE B, ISOFORM A"/>
    <property type="match status" value="1"/>
</dbReference>
<reference evidence="7" key="1">
    <citation type="submission" date="2022-11" db="UniProtKB">
        <authorList>
            <consortium name="WormBaseParasite"/>
        </authorList>
    </citation>
    <scope>IDENTIFICATION</scope>
</reference>
<dbReference type="PANTHER" id="PTHR11963">
    <property type="entry name" value="LEUCINE AMINOPEPTIDASE-RELATED"/>
    <property type="match status" value="1"/>
</dbReference>
<keyword evidence="4" id="KW-0378">Hydrolase</keyword>
<dbReference type="SUPFAM" id="SSF53187">
    <property type="entry name" value="Zn-dependent exopeptidases"/>
    <property type="match status" value="1"/>
</dbReference>
<keyword evidence="3" id="KW-0645">Protease</keyword>
<comment type="similarity">
    <text evidence="1">Belongs to the peptidase M17 family.</text>
</comment>
<dbReference type="GO" id="GO:0006508">
    <property type="term" value="P:proteolysis"/>
    <property type="evidence" value="ECO:0007669"/>
    <property type="project" value="UniProtKB-KW"/>
</dbReference>
<keyword evidence="2" id="KW-0031">Aminopeptidase</keyword>
<dbReference type="GO" id="GO:0030145">
    <property type="term" value="F:manganese ion binding"/>
    <property type="evidence" value="ECO:0007669"/>
    <property type="project" value="InterPro"/>
</dbReference>
<sequence length="306" mass="33319">MPNHLSATWNGLIGLAHPLLKHLHQPIHHYSTLHQNLAKGGASLIVHQDLPSKRLIYAATGSVTSDFDDVRNALSAGLKSPLFVVLPSSHFANAQLLGLIGLLHSFYVPLNVREAEPNKAKRVSQIGVLTNLDPKDPNSTQLLQLANAFQSSFSVCRDVGDSDPNTSVKVTVESDPNANDVPAHQARLIWLEYENKETPKSDKDFETLMMPTPTKGIKVVGNMCMVRNSVGSNAYTCDEIITARSGKRVHIYNTDAEGRIAMLGPLTKFREQAVNEKNPHLMTVATLTGIVCSAISTTRPSWTTAG</sequence>
<organism evidence="6 7">
    <name type="scientific">Ditylenchus dipsaci</name>
    <dbReference type="NCBI Taxonomy" id="166011"/>
    <lineage>
        <taxon>Eukaryota</taxon>
        <taxon>Metazoa</taxon>
        <taxon>Ecdysozoa</taxon>
        <taxon>Nematoda</taxon>
        <taxon>Chromadorea</taxon>
        <taxon>Rhabditida</taxon>
        <taxon>Tylenchina</taxon>
        <taxon>Tylenchomorpha</taxon>
        <taxon>Sphaerularioidea</taxon>
        <taxon>Anguinidae</taxon>
        <taxon>Anguininae</taxon>
        <taxon>Ditylenchus</taxon>
    </lineage>
</organism>
<evidence type="ECO:0000313" key="6">
    <source>
        <dbReference type="Proteomes" id="UP000887574"/>
    </source>
</evidence>
<dbReference type="InterPro" id="IPR011356">
    <property type="entry name" value="Leucine_aapep/pepB"/>
</dbReference>
<accession>A0A915DB41</accession>
<keyword evidence="6" id="KW-1185">Reference proteome</keyword>
<dbReference type="AlphaFoldDB" id="A0A915DB41"/>
<evidence type="ECO:0000256" key="3">
    <source>
        <dbReference type="ARBA" id="ARBA00022670"/>
    </source>
</evidence>
<dbReference type="WBParaSite" id="jg17556">
    <property type="protein sequence ID" value="jg17556"/>
    <property type="gene ID" value="jg17556"/>
</dbReference>
<dbReference type="InterPro" id="IPR000819">
    <property type="entry name" value="Peptidase_M17_C"/>
</dbReference>
<dbReference type="Gene3D" id="3.40.630.10">
    <property type="entry name" value="Zn peptidases"/>
    <property type="match status" value="1"/>
</dbReference>
<dbReference type="GO" id="GO:0070006">
    <property type="term" value="F:metalloaminopeptidase activity"/>
    <property type="evidence" value="ECO:0007669"/>
    <property type="project" value="InterPro"/>
</dbReference>
<proteinExistence type="inferred from homology"/>
<dbReference type="PROSITE" id="PS00631">
    <property type="entry name" value="CYTOSOL_AP"/>
    <property type="match status" value="1"/>
</dbReference>
<feature type="domain" description="Cytosol aminopeptidase" evidence="5">
    <location>
        <begin position="253"/>
        <end position="260"/>
    </location>
</feature>
<protein>
    <submittedName>
        <fullName evidence="7">Cytosol aminopeptidase domain-containing protein</fullName>
    </submittedName>
</protein>
<evidence type="ECO:0000256" key="2">
    <source>
        <dbReference type="ARBA" id="ARBA00022438"/>
    </source>
</evidence>
<dbReference type="PRINTS" id="PR00481">
    <property type="entry name" value="LAMNOPPTDASE"/>
</dbReference>